<dbReference type="OrthoDB" id="9787225at2"/>
<dbReference type="Gene3D" id="2.40.440.10">
    <property type="entry name" value="L,D-transpeptidase catalytic domain-like"/>
    <property type="match status" value="1"/>
</dbReference>
<dbReference type="PROSITE" id="PS52029">
    <property type="entry name" value="LD_TPASE"/>
    <property type="match status" value="1"/>
</dbReference>
<keyword evidence="7 9" id="KW-0573">Peptidoglycan synthesis</keyword>
<evidence type="ECO:0000313" key="13">
    <source>
        <dbReference type="Proteomes" id="UP000248021"/>
    </source>
</evidence>
<sequence length="192" mass="20830">MSAKLAAFAGVFCAAILATPASAYQIDPLTRQPLATQPESFRPQASAIPREVVTYNGPHGPGTIIVSTTERRLYLVQPGGTAIRYGVGVGRPGFTWGGTKTVTQKREWPGWTPPPQMLKRRPDLPRHMAGGPDNPLGARALYLGSTLYRIHGSNEPDSIGQAVSSGCFRMMNEDVIDLYSRVRVGTRVVVQR</sequence>
<evidence type="ECO:0000256" key="4">
    <source>
        <dbReference type="ARBA" id="ARBA00022679"/>
    </source>
</evidence>
<dbReference type="InterPro" id="IPR038063">
    <property type="entry name" value="Transpep_catalytic_dom"/>
</dbReference>
<evidence type="ECO:0000256" key="6">
    <source>
        <dbReference type="ARBA" id="ARBA00022960"/>
    </source>
</evidence>
<dbReference type="EMBL" id="QJJK01000017">
    <property type="protein sequence ID" value="PXW52192.1"/>
    <property type="molecule type" value="Genomic_DNA"/>
</dbReference>
<dbReference type="FunFam" id="2.40.440.10:FF:000002">
    <property type="entry name" value="L,D-transpeptidase ErfK/SrfK"/>
    <property type="match status" value="1"/>
</dbReference>
<feature type="signal peptide" evidence="10">
    <location>
        <begin position="1"/>
        <end position="23"/>
    </location>
</feature>
<keyword evidence="10" id="KW-0732">Signal</keyword>
<keyword evidence="8 9" id="KW-0961">Cell wall biogenesis/degradation</keyword>
<dbReference type="PANTHER" id="PTHR30582">
    <property type="entry name" value="L,D-TRANSPEPTIDASE"/>
    <property type="match status" value="1"/>
</dbReference>
<reference evidence="12 13" key="1">
    <citation type="submission" date="2018-05" db="EMBL/GenBank/DDBJ databases">
        <title>Genomic Encyclopedia of Type Strains, Phase IV (KMG-IV): sequencing the most valuable type-strain genomes for metagenomic binning, comparative biology and taxonomic classification.</title>
        <authorList>
            <person name="Goeker M."/>
        </authorList>
    </citation>
    <scope>NUCLEOTIDE SEQUENCE [LARGE SCALE GENOMIC DNA]</scope>
    <source>
        <strain evidence="12 13">DSM 6462</strain>
    </source>
</reference>
<dbReference type="GO" id="GO:0018104">
    <property type="term" value="P:peptidoglycan-protein cross-linking"/>
    <property type="evidence" value="ECO:0007669"/>
    <property type="project" value="TreeGrafter"/>
</dbReference>
<dbReference type="GO" id="GO:0016757">
    <property type="term" value="F:glycosyltransferase activity"/>
    <property type="evidence" value="ECO:0007669"/>
    <property type="project" value="UniProtKB-KW"/>
</dbReference>
<dbReference type="AlphaFoldDB" id="A0A2V3TUA4"/>
<keyword evidence="4" id="KW-0808">Transferase</keyword>
<evidence type="ECO:0000313" key="12">
    <source>
        <dbReference type="EMBL" id="PXW52192.1"/>
    </source>
</evidence>
<protein>
    <submittedName>
        <fullName evidence="12">Lipoprotein-anchoring transpeptidase ErfK/SrfK</fullName>
    </submittedName>
</protein>
<gene>
    <name evidence="12" type="ORF">C7450_11755</name>
</gene>
<evidence type="ECO:0000256" key="10">
    <source>
        <dbReference type="SAM" id="SignalP"/>
    </source>
</evidence>
<evidence type="ECO:0000259" key="11">
    <source>
        <dbReference type="PROSITE" id="PS52029"/>
    </source>
</evidence>
<dbReference type="GO" id="GO:0071555">
    <property type="term" value="P:cell wall organization"/>
    <property type="evidence" value="ECO:0007669"/>
    <property type="project" value="UniProtKB-UniRule"/>
</dbReference>
<organism evidence="12 13">
    <name type="scientific">Chelatococcus asaccharovorans</name>
    <dbReference type="NCBI Taxonomy" id="28210"/>
    <lineage>
        <taxon>Bacteria</taxon>
        <taxon>Pseudomonadati</taxon>
        <taxon>Pseudomonadota</taxon>
        <taxon>Alphaproteobacteria</taxon>
        <taxon>Hyphomicrobiales</taxon>
        <taxon>Chelatococcaceae</taxon>
        <taxon>Chelatococcus</taxon>
    </lineage>
</organism>
<dbReference type="GO" id="GO:0005576">
    <property type="term" value="C:extracellular region"/>
    <property type="evidence" value="ECO:0007669"/>
    <property type="project" value="TreeGrafter"/>
</dbReference>
<comment type="caution">
    <text evidence="12">The sequence shown here is derived from an EMBL/GenBank/DDBJ whole genome shotgun (WGS) entry which is preliminary data.</text>
</comment>
<dbReference type="SUPFAM" id="SSF141523">
    <property type="entry name" value="L,D-transpeptidase catalytic domain-like"/>
    <property type="match status" value="1"/>
</dbReference>
<evidence type="ECO:0000256" key="9">
    <source>
        <dbReference type="PROSITE-ProRule" id="PRU01373"/>
    </source>
</evidence>
<dbReference type="InterPro" id="IPR050979">
    <property type="entry name" value="LD-transpeptidase"/>
</dbReference>
<evidence type="ECO:0000256" key="7">
    <source>
        <dbReference type="ARBA" id="ARBA00022984"/>
    </source>
</evidence>
<evidence type="ECO:0000256" key="3">
    <source>
        <dbReference type="ARBA" id="ARBA00022676"/>
    </source>
</evidence>
<evidence type="ECO:0000256" key="8">
    <source>
        <dbReference type="ARBA" id="ARBA00023316"/>
    </source>
</evidence>
<comment type="similarity">
    <text evidence="2">Belongs to the YkuD family.</text>
</comment>
<dbReference type="RefSeq" id="WP_110378093.1">
    <property type="nucleotide sequence ID" value="NZ_CAKNFM010000006.1"/>
</dbReference>
<dbReference type="GO" id="GO:0008360">
    <property type="term" value="P:regulation of cell shape"/>
    <property type="evidence" value="ECO:0007669"/>
    <property type="project" value="UniProtKB-UniRule"/>
</dbReference>
<keyword evidence="13" id="KW-1185">Reference proteome</keyword>
<name>A0A2V3TUA4_9HYPH</name>
<feature type="domain" description="L,D-TPase catalytic" evidence="11">
    <location>
        <begin position="62"/>
        <end position="191"/>
    </location>
</feature>
<proteinExistence type="inferred from homology"/>
<dbReference type="Pfam" id="PF03734">
    <property type="entry name" value="YkuD"/>
    <property type="match status" value="1"/>
</dbReference>
<dbReference type="UniPathway" id="UPA00219"/>
<accession>A0A2V3TUA4</accession>
<keyword evidence="12" id="KW-0449">Lipoprotein</keyword>
<feature type="active site" description="Proton donor/acceptor" evidence="9">
    <location>
        <position position="151"/>
    </location>
</feature>
<keyword evidence="3" id="KW-0328">Glycosyltransferase</keyword>
<evidence type="ECO:0000256" key="5">
    <source>
        <dbReference type="ARBA" id="ARBA00022801"/>
    </source>
</evidence>
<dbReference type="InterPro" id="IPR005490">
    <property type="entry name" value="LD_TPept_cat_dom"/>
</dbReference>
<evidence type="ECO:0000256" key="1">
    <source>
        <dbReference type="ARBA" id="ARBA00004752"/>
    </source>
</evidence>
<keyword evidence="6 9" id="KW-0133">Cell shape</keyword>
<dbReference type="GO" id="GO:0071972">
    <property type="term" value="F:peptidoglycan L,D-transpeptidase activity"/>
    <property type="evidence" value="ECO:0007669"/>
    <property type="project" value="TreeGrafter"/>
</dbReference>
<dbReference type="CDD" id="cd16913">
    <property type="entry name" value="YkuD_like"/>
    <property type="match status" value="1"/>
</dbReference>
<keyword evidence="5" id="KW-0378">Hydrolase</keyword>
<comment type="pathway">
    <text evidence="1 9">Cell wall biogenesis; peptidoglycan biosynthesis.</text>
</comment>
<dbReference type="Proteomes" id="UP000248021">
    <property type="component" value="Unassembled WGS sequence"/>
</dbReference>
<feature type="active site" description="Nucleophile" evidence="9">
    <location>
        <position position="167"/>
    </location>
</feature>
<dbReference type="PANTHER" id="PTHR30582:SF24">
    <property type="entry name" value="L,D-TRANSPEPTIDASE ERFK_SRFK-RELATED"/>
    <property type="match status" value="1"/>
</dbReference>
<evidence type="ECO:0000256" key="2">
    <source>
        <dbReference type="ARBA" id="ARBA00005992"/>
    </source>
</evidence>
<feature type="chain" id="PRO_5041067729" evidence="10">
    <location>
        <begin position="24"/>
        <end position="192"/>
    </location>
</feature>